<evidence type="ECO:0000313" key="2">
    <source>
        <dbReference type="EMBL" id="KAJ4960587.1"/>
    </source>
</evidence>
<dbReference type="AlphaFoldDB" id="A0A9Q0K2M8"/>
<reference evidence="2" key="1">
    <citation type="journal article" date="2023" name="Plant J.">
        <title>The genome of the king protea, Protea cynaroides.</title>
        <authorList>
            <person name="Chang J."/>
            <person name="Duong T.A."/>
            <person name="Schoeman C."/>
            <person name="Ma X."/>
            <person name="Roodt D."/>
            <person name="Barker N."/>
            <person name="Li Z."/>
            <person name="Van de Peer Y."/>
            <person name="Mizrachi E."/>
        </authorList>
    </citation>
    <scope>NUCLEOTIDE SEQUENCE</scope>
    <source>
        <tissue evidence="2">Young leaves</tissue>
    </source>
</reference>
<dbReference type="PANTHER" id="PTHR36030:SF1">
    <property type="entry name" value="CALMODULIN-BINDING DOMAIN-CONTAINING PROTEIN"/>
    <property type="match status" value="1"/>
</dbReference>
<dbReference type="Proteomes" id="UP001141806">
    <property type="component" value="Unassembled WGS sequence"/>
</dbReference>
<accession>A0A9Q0K2M8</accession>
<protein>
    <submittedName>
        <fullName evidence="2">Uncharacterized protein</fullName>
    </submittedName>
</protein>
<dbReference type="PANTHER" id="PTHR36030">
    <property type="entry name" value="CALMODULIN-BINDING DOMAIN-CONTAINING PROTEIN"/>
    <property type="match status" value="1"/>
</dbReference>
<dbReference type="OrthoDB" id="911847at2759"/>
<keyword evidence="3" id="KW-1185">Reference proteome</keyword>
<evidence type="ECO:0000256" key="1">
    <source>
        <dbReference type="SAM" id="MobiDB-lite"/>
    </source>
</evidence>
<dbReference type="EMBL" id="JAMYWD010000009">
    <property type="protein sequence ID" value="KAJ4960587.1"/>
    <property type="molecule type" value="Genomic_DNA"/>
</dbReference>
<feature type="region of interest" description="Disordered" evidence="1">
    <location>
        <begin position="58"/>
        <end position="87"/>
    </location>
</feature>
<evidence type="ECO:0000313" key="3">
    <source>
        <dbReference type="Proteomes" id="UP001141806"/>
    </source>
</evidence>
<organism evidence="2 3">
    <name type="scientific">Protea cynaroides</name>
    <dbReference type="NCBI Taxonomy" id="273540"/>
    <lineage>
        <taxon>Eukaryota</taxon>
        <taxon>Viridiplantae</taxon>
        <taxon>Streptophyta</taxon>
        <taxon>Embryophyta</taxon>
        <taxon>Tracheophyta</taxon>
        <taxon>Spermatophyta</taxon>
        <taxon>Magnoliopsida</taxon>
        <taxon>Proteales</taxon>
        <taxon>Proteaceae</taxon>
        <taxon>Protea</taxon>
    </lineage>
</organism>
<proteinExistence type="predicted"/>
<name>A0A9Q0K2M8_9MAGN</name>
<comment type="caution">
    <text evidence="2">The sequence shown here is derived from an EMBL/GenBank/DDBJ whole genome shotgun (WGS) entry which is preliminary data.</text>
</comment>
<gene>
    <name evidence="2" type="ORF">NE237_020497</name>
</gene>
<sequence length="111" mass="12432">MEANRKPRGFIKGNKLIMTFYRAAKPSSTVQFNSNKVKPTPSTSMRIRVDQDFSIPAPKQKVSLTPPDSVRDSNRGQINSLYGGGGDENVDMKATSYISYVQERFRLEQAS</sequence>